<feature type="region of interest" description="Disordered" evidence="4">
    <location>
        <begin position="1"/>
        <end position="33"/>
    </location>
</feature>
<keyword evidence="2" id="KW-0238">DNA-binding</keyword>
<dbReference type="Proteomes" id="UP000812013">
    <property type="component" value="Unassembled WGS sequence"/>
</dbReference>
<proteinExistence type="predicted"/>
<dbReference type="PANTHER" id="PTHR38465:SF2">
    <property type="entry name" value="HTH-TYPE TRANSCRIPTIONAL REGULATOR MMPR5"/>
    <property type="match status" value="1"/>
</dbReference>
<dbReference type="InterPro" id="IPR036390">
    <property type="entry name" value="WH_DNA-bd_sf"/>
</dbReference>
<feature type="compositionally biased region" description="Basic and acidic residues" evidence="4">
    <location>
        <begin position="199"/>
        <end position="208"/>
    </location>
</feature>
<evidence type="ECO:0000256" key="2">
    <source>
        <dbReference type="ARBA" id="ARBA00023125"/>
    </source>
</evidence>
<keyword evidence="3" id="KW-0804">Transcription</keyword>
<dbReference type="InterPro" id="IPR052362">
    <property type="entry name" value="HTH-GbsR_regulator"/>
</dbReference>
<dbReference type="Gene3D" id="1.10.10.10">
    <property type="entry name" value="Winged helix-like DNA-binding domain superfamily/Winged helix DNA-binding domain"/>
    <property type="match status" value="1"/>
</dbReference>
<gene>
    <name evidence="6" type="ORF">GPJ59_26020</name>
</gene>
<dbReference type="InterPro" id="IPR000835">
    <property type="entry name" value="HTH_MarR-typ"/>
</dbReference>
<protein>
    <submittedName>
        <fullName evidence="6">MarR family transcriptional regulator</fullName>
    </submittedName>
</protein>
<feature type="domain" description="HTH marR-type" evidence="5">
    <location>
        <begin position="56"/>
        <end position="116"/>
    </location>
</feature>
<evidence type="ECO:0000256" key="1">
    <source>
        <dbReference type="ARBA" id="ARBA00023015"/>
    </source>
</evidence>
<keyword evidence="1" id="KW-0805">Transcription regulation</keyword>
<evidence type="ECO:0000313" key="7">
    <source>
        <dbReference type="Proteomes" id="UP000812013"/>
    </source>
</evidence>
<name>A0ABS6ZDE5_9ACTN</name>
<evidence type="ECO:0000259" key="5">
    <source>
        <dbReference type="Pfam" id="PF12802"/>
    </source>
</evidence>
<accession>A0ABS6ZDE5</accession>
<keyword evidence="7" id="KW-1185">Reference proteome</keyword>
<evidence type="ECO:0000313" key="6">
    <source>
        <dbReference type="EMBL" id="MBW5485238.1"/>
    </source>
</evidence>
<dbReference type="Pfam" id="PF12802">
    <property type="entry name" value="MarR_2"/>
    <property type="match status" value="1"/>
</dbReference>
<sequence>MSEDTLVSEYCEASGVPPDDRSQGDEVGANAGEEREYGQEVSAFVERFAADLVAAGVPRMPARVFACLLAEDAGALSAAELSRRLQVSPAAVSGAVRYLAQVHMVSRERAPGERREIYRVHADVWYEAVTSRDQMLNRWSATLKQGVEALGAGTPAGLRVEETADFFSFVKLELDSLMDRWRTHRDGSALPKRMAAGEPVRDRTGTGT</sequence>
<dbReference type="EMBL" id="WTFF01000232">
    <property type="protein sequence ID" value="MBW5485238.1"/>
    <property type="molecule type" value="Genomic_DNA"/>
</dbReference>
<feature type="region of interest" description="Disordered" evidence="4">
    <location>
        <begin position="189"/>
        <end position="208"/>
    </location>
</feature>
<dbReference type="SUPFAM" id="SSF46785">
    <property type="entry name" value="Winged helix' DNA-binding domain"/>
    <property type="match status" value="1"/>
</dbReference>
<dbReference type="InterPro" id="IPR036388">
    <property type="entry name" value="WH-like_DNA-bd_sf"/>
</dbReference>
<reference evidence="6 7" key="1">
    <citation type="submission" date="2019-12" db="EMBL/GenBank/DDBJ databases">
        <title>Genome sequence of Streptomyces bambusae.</title>
        <authorList>
            <person name="Bansal K."/>
            <person name="Choksket S."/>
            <person name="Korpole S."/>
            <person name="Patil P.B."/>
        </authorList>
    </citation>
    <scope>NUCLEOTIDE SEQUENCE [LARGE SCALE GENOMIC DNA]</scope>
    <source>
        <strain evidence="6 7">SK60</strain>
    </source>
</reference>
<comment type="caution">
    <text evidence="6">The sequence shown here is derived from an EMBL/GenBank/DDBJ whole genome shotgun (WGS) entry which is preliminary data.</text>
</comment>
<evidence type="ECO:0000256" key="4">
    <source>
        <dbReference type="SAM" id="MobiDB-lite"/>
    </source>
</evidence>
<evidence type="ECO:0000256" key="3">
    <source>
        <dbReference type="ARBA" id="ARBA00023163"/>
    </source>
</evidence>
<organism evidence="6 7">
    <name type="scientific">Streptomyces bambusae</name>
    <dbReference type="NCBI Taxonomy" id="1550616"/>
    <lineage>
        <taxon>Bacteria</taxon>
        <taxon>Bacillati</taxon>
        <taxon>Actinomycetota</taxon>
        <taxon>Actinomycetes</taxon>
        <taxon>Kitasatosporales</taxon>
        <taxon>Streptomycetaceae</taxon>
        <taxon>Streptomyces</taxon>
    </lineage>
</organism>
<dbReference type="PANTHER" id="PTHR38465">
    <property type="entry name" value="HTH-TYPE TRANSCRIPTIONAL REGULATOR MJ1563-RELATED"/>
    <property type="match status" value="1"/>
</dbReference>